<comment type="caution">
    <text evidence="3">The sequence shown here is derived from an EMBL/GenBank/DDBJ whole genome shotgun (WGS) entry which is preliminary data.</text>
</comment>
<dbReference type="PANTHER" id="PTHR45733">
    <property type="entry name" value="FORMIN-J"/>
    <property type="match status" value="1"/>
</dbReference>
<dbReference type="AlphaFoldDB" id="A0A2U1KBT9"/>
<keyword evidence="4" id="KW-1185">Reference proteome</keyword>
<evidence type="ECO:0000313" key="3">
    <source>
        <dbReference type="EMBL" id="PWA34232.1"/>
    </source>
</evidence>
<dbReference type="InterPro" id="IPR042201">
    <property type="entry name" value="FH2_Formin_sf"/>
</dbReference>
<dbReference type="PROSITE" id="PS51444">
    <property type="entry name" value="FH2"/>
    <property type="match status" value="1"/>
</dbReference>
<feature type="domain" description="FH2" evidence="2">
    <location>
        <begin position="1"/>
        <end position="108"/>
    </location>
</feature>
<dbReference type="EMBL" id="PKPP01023327">
    <property type="protein sequence ID" value="PWA34232.1"/>
    <property type="molecule type" value="Genomic_DNA"/>
</dbReference>
<evidence type="ECO:0000259" key="2">
    <source>
        <dbReference type="PROSITE" id="PS51444"/>
    </source>
</evidence>
<dbReference type="InterPro" id="IPR051144">
    <property type="entry name" value="Formin_homology_domain"/>
</dbReference>
<name>A0A2U1KBT9_ARTAN</name>
<dbReference type="Pfam" id="PF02181">
    <property type="entry name" value="FH2"/>
    <property type="match status" value="1"/>
</dbReference>
<organism evidence="3 4">
    <name type="scientific">Artemisia annua</name>
    <name type="common">Sweet wormwood</name>
    <dbReference type="NCBI Taxonomy" id="35608"/>
    <lineage>
        <taxon>Eukaryota</taxon>
        <taxon>Viridiplantae</taxon>
        <taxon>Streptophyta</taxon>
        <taxon>Embryophyta</taxon>
        <taxon>Tracheophyta</taxon>
        <taxon>Spermatophyta</taxon>
        <taxon>Magnoliopsida</taxon>
        <taxon>eudicotyledons</taxon>
        <taxon>Gunneridae</taxon>
        <taxon>Pentapetalae</taxon>
        <taxon>asterids</taxon>
        <taxon>campanulids</taxon>
        <taxon>Asterales</taxon>
        <taxon>Asteraceae</taxon>
        <taxon>Asteroideae</taxon>
        <taxon>Anthemideae</taxon>
        <taxon>Artemisiinae</taxon>
        <taxon>Artemisia</taxon>
    </lineage>
</organism>
<comment type="similarity">
    <text evidence="1">Belongs to the formin-like family. Class-II subfamily.</text>
</comment>
<dbReference type="OrthoDB" id="1731602at2759"/>
<evidence type="ECO:0000256" key="1">
    <source>
        <dbReference type="ARBA" id="ARBA00006468"/>
    </source>
</evidence>
<dbReference type="InterPro" id="IPR015425">
    <property type="entry name" value="FH2_Formin"/>
</dbReference>
<proteinExistence type="inferred from homology"/>
<reference evidence="3 4" key="1">
    <citation type="journal article" date="2018" name="Mol. Plant">
        <title>The genome of Artemisia annua provides insight into the evolution of Asteraceae family and artemisinin biosynthesis.</title>
        <authorList>
            <person name="Shen Q."/>
            <person name="Zhang L."/>
            <person name="Liao Z."/>
            <person name="Wang S."/>
            <person name="Yan T."/>
            <person name="Shi P."/>
            <person name="Liu M."/>
            <person name="Fu X."/>
            <person name="Pan Q."/>
            <person name="Wang Y."/>
            <person name="Lv Z."/>
            <person name="Lu X."/>
            <person name="Zhang F."/>
            <person name="Jiang W."/>
            <person name="Ma Y."/>
            <person name="Chen M."/>
            <person name="Hao X."/>
            <person name="Li L."/>
            <person name="Tang Y."/>
            <person name="Lv G."/>
            <person name="Zhou Y."/>
            <person name="Sun X."/>
            <person name="Brodelius P.E."/>
            <person name="Rose J.K.C."/>
            <person name="Tang K."/>
        </authorList>
    </citation>
    <scope>NUCLEOTIDE SEQUENCE [LARGE SCALE GENOMIC DNA]</scope>
    <source>
        <strain evidence="4">cv. Huhao1</strain>
        <tissue evidence="3">Leaf</tissue>
    </source>
</reference>
<dbReference type="STRING" id="35608.A0A2U1KBT9"/>
<gene>
    <name evidence="3" type="ORF">CTI12_AA621160</name>
</gene>
<protein>
    <recommendedName>
        <fullName evidence="2">FH2 domain-containing protein</fullName>
    </recommendedName>
</protein>
<evidence type="ECO:0000313" key="4">
    <source>
        <dbReference type="Proteomes" id="UP000245207"/>
    </source>
</evidence>
<dbReference type="Proteomes" id="UP000245207">
    <property type="component" value="Unassembled WGS sequence"/>
</dbReference>
<dbReference type="Gene3D" id="1.20.58.2220">
    <property type="entry name" value="Formin, FH2 domain"/>
    <property type="match status" value="1"/>
</dbReference>
<sequence>MQKIESGSRSVLRFHRIPDYDTSELEKLFSFAAPMSATSGGNKSKIDLRRATNTEIMLRNIKIPIVEIVDAVLAMDDASLDVEQVENILKYIPTQQEMEKLKYFMELM</sequence>
<accession>A0A2U1KBT9</accession>
<dbReference type="PANTHER" id="PTHR45733:SF28">
    <property type="entry name" value="FORMIN-LIKE PROTEIN"/>
    <property type="match status" value="1"/>
</dbReference>
<dbReference type="SUPFAM" id="SSF101447">
    <property type="entry name" value="Formin homology 2 domain (FH2 domain)"/>
    <property type="match status" value="1"/>
</dbReference>